<protein>
    <submittedName>
        <fullName evidence="1">DNA polymerase III theta subunit</fullName>
        <ecNumber evidence="1">2.7.7.7</ecNumber>
    </submittedName>
</protein>
<dbReference type="RefSeq" id="WP_066746334.1">
    <property type="nucleotide sequence ID" value="NZ_LXEN01000017.1"/>
</dbReference>
<evidence type="ECO:0000313" key="2">
    <source>
        <dbReference type="Proteomes" id="UP000094023"/>
    </source>
</evidence>
<dbReference type="InterPro" id="IPR036745">
    <property type="entry name" value="PolIII_theta_sf"/>
</dbReference>
<keyword evidence="1" id="KW-0548">Nucleotidyltransferase</keyword>
<dbReference type="Pfam" id="PF06440">
    <property type="entry name" value="DNA_pol3_theta"/>
    <property type="match status" value="1"/>
</dbReference>
<evidence type="ECO:0000313" key="1">
    <source>
        <dbReference type="EMBL" id="OAT37238.1"/>
    </source>
</evidence>
<keyword evidence="1" id="KW-0808">Transferase</keyword>
<gene>
    <name evidence="1" type="ORF">M983_0428</name>
</gene>
<sequence length="77" mass="8982">MSYNLAKLPQEEKDKINVSLAASGVAFKERYNMPVIADAVAREQPATLYEFFQERLTFYRARSQHYERLPFEPPANK</sequence>
<dbReference type="GO" id="GO:0006260">
    <property type="term" value="P:DNA replication"/>
    <property type="evidence" value="ECO:0007669"/>
    <property type="project" value="InterPro"/>
</dbReference>
<comment type="caution">
    <text evidence="1">The sequence shown here is derived from an EMBL/GenBank/DDBJ whole genome shotgun (WGS) entry which is preliminary data.</text>
</comment>
<dbReference type="Gene3D" id="1.20.58.250">
    <property type="entry name" value="DNA polymerase III-theta"/>
    <property type="match status" value="1"/>
</dbReference>
<organism evidence="1 2">
    <name type="scientific">Proteus myxofaciens ATCC 19692</name>
    <dbReference type="NCBI Taxonomy" id="1354337"/>
    <lineage>
        <taxon>Bacteria</taxon>
        <taxon>Pseudomonadati</taxon>
        <taxon>Pseudomonadota</taxon>
        <taxon>Gammaproteobacteria</taxon>
        <taxon>Enterobacterales</taxon>
        <taxon>Morganellaceae</taxon>
        <taxon>Proteus</taxon>
    </lineage>
</organism>
<dbReference type="STRING" id="1354337.M983_0428"/>
<accession>A0A198GJG1</accession>
<proteinExistence type="predicted"/>
<dbReference type="Proteomes" id="UP000094023">
    <property type="component" value="Unassembled WGS sequence"/>
</dbReference>
<keyword evidence="2" id="KW-1185">Reference proteome</keyword>
<dbReference type="PATRIC" id="fig|1354337.4.peg.443"/>
<dbReference type="EMBL" id="LXEN01000017">
    <property type="protein sequence ID" value="OAT37238.1"/>
    <property type="molecule type" value="Genomic_DNA"/>
</dbReference>
<name>A0A198GJG1_9GAMM</name>
<dbReference type="GO" id="GO:0003677">
    <property type="term" value="F:DNA binding"/>
    <property type="evidence" value="ECO:0007669"/>
    <property type="project" value="InterPro"/>
</dbReference>
<dbReference type="OrthoDB" id="6506252at2"/>
<dbReference type="InterPro" id="IPR009052">
    <property type="entry name" value="DNA_pol_III_theta_bac"/>
</dbReference>
<dbReference type="GO" id="GO:0003887">
    <property type="term" value="F:DNA-directed DNA polymerase activity"/>
    <property type="evidence" value="ECO:0007669"/>
    <property type="project" value="UniProtKB-EC"/>
</dbReference>
<reference evidence="1 2" key="1">
    <citation type="submission" date="2016-04" db="EMBL/GenBank/DDBJ databases">
        <title>ATOL: Assembling a taxonomically balanced genome-scale reconstruction of the evolutionary history of the Enterobacteriaceae.</title>
        <authorList>
            <person name="Plunkett G.III."/>
            <person name="Neeno-Eckwall E.C."/>
            <person name="Glasner J.D."/>
            <person name="Perna N.T."/>
        </authorList>
    </citation>
    <scope>NUCLEOTIDE SEQUENCE [LARGE SCALE GENOMIC DNA]</scope>
    <source>
        <strain evidence="1 2">ATCC 19692</strain>
    </source>
</reference>
<dbReference type="SUPFAM" id="SSF46575">
    <property type="entry name" value="DNA polymerase III theta subunit-like"/>
    <property type="match status" value="1"/>
</dbReference>
<dbReference type="AlphaFoldDB" id="A0A198GJG1"/>
<dbReference type="NCBIfam" id="NF008207">
    <property type="entry name" value="PRK10969.1"/>
    <property type="match status" value="1"/>
</dbReference>
<dbReference type="EC" id="2.7.7.7" evidence="1"/>